<comment type="caution">
    <text evidence="2">The sequence shown here is derived from an EMBL/GenBank/DDBJ whole genome shotgun (WGS) entry which is preliminary data.</text>
</comment>
<dbReference type="InterPro" id="IPR013332">
    <property type="entry name" value="KPR_N"/>
</dbReference>
<name>V4RJY5_9HYPH</name>
<evidence type="ECO:0000313" key="3">
    <source>
        <dbReference type="Proteomes" id="UP000017819"/>
    </source>
</evidence>
<dbReference type="PATRIC" id="fig|631454.5.peg.3594"/>
<dbReference type="Pfam" id="PF02558">
    <property type="entry name" value="ApbA"/>
    <property type="match status" value="1"/>
</dbReference>
<dbReference type="AlphaFoldDB" id="V4RJY5"/>
<keyword evidence="3" id="KW-1185">Reference proteome</keyword>
<sequence>MAFNTLILGANYGSLVATKLLVAGHDVTLVCRPEEAELINAEGTRVRLPVKGESEPVVLDSRDLKGRLAAVTPEQADSSGFDLVVLGMQEPQYRAPEVKDLMHRIGRARTPAMSIMNMPPLTYMKRVPGIDADELSACYADAGVWDTFEPANMTLCSPDPQAIRPPDEQPNVVQVTLPTNFKAAPFEGEAATSILRQMQSDIEAVRHDVGGRTLELPVKLKVHYSIFVPFAKWPMLLTGNYRCVTPGGVQSVKDVVHGDPEGARAVYDWVGEVCLSLGASASDLVPFEKYAAAAQGLVRPSSAAKAVYSGAPYIERVDRLVQIVARQKGMRLAQVDEMVDRIDALLQENRRKSAA</sequence>
<dbReference type="eggNOG" id="COG1893">
    <property type="taxonomic scope" value="Bacteria"/>
</dbReference>
<reference evidence="2 3" key="1">
    <citation type="journal article" date="2014" name="Genome Announc.">
        <title>Draft Genome Sequence of Lutibaculum baratangense Strain AMV1T, Isolated from a Mud Volcano in Andamans, India.</title>
        <authorList>
            <person name="Singh A."/>
            <person name="Sreenivas A."/>
            <person name="Sathyanarayana Reddy G."/>
            <person name="Pinnaka A.K."/>
            <person name="Shivaji S."/>
        </authorList>
    </citation>
    <scope>NUCLEOTIDE SEQUENCE [LARGE SCALE GENOMIC DNA]</scope>
    <source>
        <strain evidence="2 3">AMV1</strain>
    </source>
</reference>
<dbReference type="STRING" id="631454.N177_3633"/>
<protein>
    <recommendedName>
        <fullName evidence="1">Ketopantoate reductase N-terminal domain-containing protein</fullName>
    </recommendedName>
</protein>
<dbReference type="Gene3D" id="3.40.50.720">
    <property type="entry name" value="NAD(P)-binding Rossmann-like Domain"/>
    <property type="match status" value="1"/>
</dbReference>
<dbReference type="Proteomes" id="UP000017819">
    <property type="component" value="Unassembled WGS sequence"/>
</dbReference>
<feature type="domain" description="Ketopantoate reductase N-terminal" evidence="1">
    <location>
        <begin position="7"/>
        <end position="87"/>
    </location>
</feature>
<proteinExistence type="predicted"/>
<accession>V4RJY5</accession>
<organism evidence="2 3">
    <name type="scientific">Lutibaculum baratangense AMV1</name>
    <dbReference type="NCBI Taxonomy" id="631454"/>
    <lineage>
        <taxon>Bacteria</taxon>
        <taxon>Pseudomonadati</taxon>
        <taxon>Pseudomonadota</taxon>
        <taxon>Alphaproteobacteria</taxon>
        <taxon>Hyphomicrobiales</taxon>
        <taxon>Tepidamorphaceae</taxon>
        <taxon>Lutibaculum</taxon>
    </lineage>
</organism>
<dbReference type="EMBL" id="AWXZ01000039">
    <property type="protein sequence ID" value="ESR23565.1"/>
    <property type="molecule type" value="Genomic_DNA"/>
</dbReference>
<evidence type="ECO:0000313" key="2">
    <source>
        <dbReference type="EMBL" id="ESR23565.1"/>
    </source>
</evidence>
<evidence type="ECO:0000259" key="1">
    <source>
        <dbReference type="Pfam" id="PF02558"/>
    </source>
</evidence>
<gene>
    <name evidence="2" type="ORF">N177_3633</name>
</gene>
<dbReference type="OrthoDB" id="7829175at2"/>
<dbReference type="RefSeq" id="WP_023433751.1">
    <property type="nucleotide sequence ID" value="NZ_AWXZ01000039.1"/>
</dbReference>